<dbReference type="FunFam" id="1.20.1560.10:FF:000044">
    <property type="entry name" value="ABC transporter B family member 9"/>
    <property type="match status" value="1"/>
</dbReference>
<dbReference type="InterPro" id="IPR036640">
    <property type="entry name" value="ABC1_TM_sf"/>
</dbReference>
<feature type="transmembrane region" description="Helical" evidence="12">
    <location>
        <begin position="56"/>
        <end position="87"/>
    </location>
</feature>
<feature type="region of interest" description="Disordered" evidence="11">
    <location>
        <begin position="1"/>
        <end position="31"/>
    </location>
</feature>
<dbReference type="SUPFAM" id="SSF52540">
    <property type="entry name" value="P-loop containing nucleoside triphosphate hydrolases"/>
    <property type="match status" value="2"/>
</dbReference>
<dbReference type="Pfam" id="PF00005">
    <property type="entry name" value="ABC_tran"/>
    <property type="match status" value="2"/>
</dbReference>
<dbReference type="CDD" id="cd18577">
    <property type="entry name" value="ABC_6TM_Pgp_ABCB1_D1_like"/>
    <property type="match status" value="1"/>
</dbReference>
<feature type="compositionally biased region" description="Polar residues" evidence="11">
    <location>
        <begin position="13"/>
        <end position="22"/>
    </location>
</feature>
<dbReference type="InterPro" id="IPR039421">
    <property type="entry name" value="Type_1_exporter"/>
</dbReference>
<feature type="domain" description="ABC transmembrane type-1" evidence="14">
    <location>
        <begin position="724"/>
        <end position="1010"/>
    </location>
</feature>
<feature type="transmembrane region" description="Helical" evidence="12">
    <location>
        <begin position="984"/>
        <end position="1005"/>
    </location>
</feature>
<dbReference type="GO" id="GO:0010329">
    <property type="term" value="F:auxin efflux transmembrane transporter activity"/>
    <property type="evidence" value="ECO:0007669"/>
    <property type="project" value="UniProtKB-ARBA"/>
</dbReference>
<feature type="compositionally biased region" description="Acidic residues" evidence="11">
    <location>
        <begin position="1"/>
        <end position="12"/>
    </location>
</feature>
<protein>
    <submittedName>
        <fullName evidence="15">Uncharacterized protein</fullName>
    </submittedName>
</protein>
<keyword evidence="9 12" id="KW-0472">Membrane</keyword>
<keyword evidence="3" id="KW-0813">Transport</keyword>
<dbReference type="SMART" id="SM00382">
    <property type="entry name" value="AAA"/>
    <property type="match status" value="2"/>
</dbReference>
<dbReference type="SUPFAM" id="SSF90123">
    <property type="entry name" value="ABC transporter transmembrane region"/>
    <property type="match status" value="2"/>
</dbReference>
<name>A0AAP0QCR5_9ROSI</name>
<evidence type="ECO:0000313" key="16">
    <source>
        <dbReference type="Proteomes" id="UP001428341"/>
    </source>
</evidence>
<keyword evidence="16" id="KW-1185">Reference proteome</keyword>
<dbReference type="PANTHER" id="PTHR43394:SF16">
    <property type="entry name" value="ABC TRANSPORTER B FAMILY MEMBER 4-LIKE ISOFORM X1"/>
    <property type="match status" value="1"/>
</dbReference>
<feature type="transmembrane region" description="Helical" evidence="12">
    <location>
        <begin position="107"/>
        <end position="127"/>
    </location>
</feature>
<dbReference type="InterPro" id="IPR003439">
    <property type="entry name" value="ABC_transporter-like_ATP-bd"/>
</dbReference>
<feature type="transmembrane region" description="Helical" evidence="12">
    <location>
        <begin position="209"/>
        <end position="230"/>
    </location>
</feature>
<feature type="transmembrane region" description="Helical" evidence="12">
    <location>
        <begin position="764"/>
        <end position="791"/>
    </location>
</feature>
<evidence type="ECO:0000256" key="5">
    <source>
        <dbReference type="ARBA" id="ARBA00022737"/>
    </source>
</evidence>
<evidence type="ECO:0000256" key="4">
    <source>
        <dbReference type="ARBA" id="ARBA00022692"/>
    </source>
</evidence>
<dbReference type="GO" id="GO:0090374">
    <property type="term" value="P:oligopeptide export from mitochondrion"/>
    <property type="evidence" value="ECO:0007669"/>
    <property type="project" value="TreeGrafter"/>
</dbReference>
<feature type="transmembrane region" description="Helical" evidence="12">
    <location>
        <begin position="321"/>
        <end position="347"/>
    </location>
</feature>
<proteinExistence type="inferred from homology"/>
<evidence type="ECO:0000256" key="2">
    <source>
        <dbReference type="ARBA" id="ARBA00007577"/>
    </source>
</evidence>
<dbReference type="PROSITE" id="PS50929">
    <property type="entry name" value="ABC_TM1F"/>
    <property type="match status" value="2"/>
</dbReference>
<evidence type="ECO:0000256" key="8">
    <source>
        <dbReference type="ARBA" id="ARBA00022989"/>
    </source>
</evidence>
<evidence type="ECO:0000256" key="9">
    <source>
        <dbReference type="ARBA" id="ARBA00023136"/>
    </source>
</evidence>
<feature type="region of interest" description="Disordered" evidence="11">
    <location>
        <begin position="687"/>
        <end position="708"/>
    </location>
</feature>
<feature type="domain" description="ABC transmembrane type-1" evidence="14">
    <location>
        <begin position="60"/>
        <end position="347"/>
    </location>
</feature>
<keyword evidence="5" id="KW-0677">Repeat</keyword>
<evidence type="ECO:0000256" key="3">
    <source>
        <dbReference type="ARBA" id="ARBA00022448"/>
    </source>
</evidence>
<keyword evidence="8 12" id="KW-1133">Transmembrane helix</keyword>
<comment type="subcellular location">
    <subcellularLocation>
        <location evidence="1">Cell membrane</location>
        <topology evidence="1">Multi-pass membrane protein</topology>
    </subcellularLocation>
</comment>
<keyword evidence="4 12" id="KW-0812">Transmembrane</keyword>
<feature type="transmembrane region" description="Helical" evidence="12">
    <location>
        <begin position="867"/>
        <end position="884"/>
    </location>
</feature>
<evidence type="ECO:0000259" key="13">
    <source>
        <dbReference type="PROSITE" id="PS50893"/>
    </source>
</evidence>
<dbReference type="PROSITE" id="PS00211">
    <property type="entry name" value="ABC_TRANSPORTER_1"/>
    <property type="match status" value="2"/>
</dbReference>
<feature type="domain" description="ABC transporter" evidence="13">
    <location>
        <begin position="1045"/>
        <end position="1282"/>
    </location>
</feature>
<dbReference type="PROSITE" id="PS50893">
    <property type="entry name" value="ABC_TRANSPORTER_2"/>
    <property type="match status" value="2"/>
</dbReference>
<evidence type="ECO:0000256" key="6">
    <source>
        <dbReference type="ARBA" id="ARBA00022741"/>
    </source>
</evidence>
<comment type="similarity">
    <text evidence="2">Belongs to the ABC transporter superfamily. ABCB family. Multidrug resistance exporter (TC 3.A.1.201) subfamily.</text>
</comment>
<feature type="transmembrane region" description="Helical" evidence="12">
    <location>
        <begin position="283"/>
        <end position="306"/>
    </location>
</feature>
<evidence type="ECO:0000259" key="14">
    <source>
        <dbReference type="PROSITE" id="PS50929"/>
    </source>
</evidence>
<evidence type="ECO:0000256" key="1">
    <source>
        <dbReference type="ARBA" id="ARBA00004651"/>
    </source>
</evidence>
<evidence type="ECO:0000256" key="10">
    <source>
        <dbReference type="ARBA" id="ARBA00023180"/>
    </source>
</evidence>
<dbReference type="FunFam" id="3.40.50.300:FF:000066">
    <property type="entry name" value="ABC transporter B family member 1"/>
    <property type="match status" value="2"/>
</dbReference>
<dbReference type="EMBL" id="JBCGBO010000024">
    <property type="protein sequence ID" value="KAK9182089.1"/>
    <property type="molecule type" value="Genomic_DNA"/>
</dbReference>
<dbReference type="Pfam" id="PF00664">
    <property type="entry name" value="ABC_membrane"/>
    <property type="match status" value="2"/>
</dbReference>
<dbReference type="FunFam" id="1.20.1560.10:FF:000009">
    <property type="entry name" value="ABC transporter B family member 1"/>
    <property type="match status" value="1"/>
</dbReference>
<dbReference type="Gene3D" id="1.20.1560.10">
    <property type="entry name" value="ABC transporter type 1, transmembrane domain"/>
    <property type="match status" value="1"/>
</dbReference>
<gene>
    <name evidence="15" type="ORF">WN944_025230</name>
</gene>
<dbReference type="Gene3D" id="3.40.50.300">
    <property type="entry name" value="P-loop containing nucleotide triphosphate hydrolases"/>
    <property type="match status" value="2"/>
</dbReference>
<keyword evidence="6" id="KW-0547">Nucleotide-binding</keyword>
<dbReference type="GO" id="GO:0005524">
    <property type="term" value="F:ATP binding"/>
    <property type="evidence" value="ECO:0007669"/>
    <property type="project" value="UniProtKB-KW"/>
</dbReference>
<keyword evidence="10" id="KW-0325">Glycoprotein</keyword>
<feature type="transmembrane region" description="Helical" evidence="12">
    <location>
        <begin position="720"/>
        <end position="744"/>
    </location>
</feature>
<reference evidence="15 16" key="1">
    <citation type="submission" date="2024-05" db="EMBL/GenBank/DDBJ databases">
        <title>Haplotype-resolved chromosome-level genome assembly of Huyou (Citrus changshanensis).</title>
        <authorList>
            <person name="Miao C."/>
            <person name="Chen W."/>
            <person name="Wu Y."/>
            <person name="Wang L."/>
            <person name="Zhao S."/>
            <person name="Grierson D."/>
            <person name="Xu C."/>
            <person name="Chen K."/>
        </authorList>
    </citation>
    <scope>NUCLEOTIDE SEQUENCE [LARGE SCALE GENOMIC DNA]</scope>
    <source>
        <strain evidence="15">01-14</strain>
        <tissue evidence="15">Leaf</tissue>
    </source>
</reference>
<dbReference type="GO" id="GO:0010328">
    <property type="term" value="F:auxin influx transmembrane transporter activity"/>
    <property type="evidence" value="ECO:0007669"/>
    <property type="project" value="UniProtKB-ARBA"/>
</dbReference>
<feature type="transmembrane region" description="Helical" evidence="12">
    <location>
        <begin position="183"/>
        <end position="203"/>
    </location>
</feature>
<evidence type="ECO:0000256" key="12">
    <source>
        <dbReference type="SAM" id="Phobius"/>
    </source>
</evidence>
<evidence type="ECO:0000256" key="7">
    <source>
        <dbReference type="ARBA" id="ARBA00022840"/>
    </source>
</evidence>
<keyword evidence="7" id="KW-0067">ATP-binding</keyword>
<evidence type="ECO:0000313" key="15">
    <source>
        <dbReference type="EMBL" id="KAK9182089.1"/>
    </source>
</evidence>
<sequence length="1289" mass="138717">MSEENDLDEEINTEQGTTSAVSLSAEVELQEDSKKEESTKVVPYYKLFSFADSIDILLIALGTIAAVGNGITVPLMPVLLGNIINAFGESTNTKQVVNEVSKVCLDFVYLATGSAAAGFIQVACWIVTGERQAARIRGLYLKTLLRQDIGFFDKETHSGEIIERMSGDTVLIQDSIGEKVGKFIQLLATFIGGFVIALFKGWLLTLVMLSSIPAIVLTAGVMSTVITKLASRGQTAYSIAATVAEQTIGSIRTVASFTGEKQAVAKYNESLTKAYKSGVHEGLAAGLGFGAFTFVAFSSYSLAIWFGGKMILDKGYKGGDVINVIFCVMIGSMSLGQASPCISAFAAGQAAAYKLFEAIERKPLIDAYDSNGVKLDDIRGDIELKDIYFSYPSRPGEQIFNGFSLSIPSGTTAALVGQSGSGKSTVISLIERFYDPQAGEVLIDGVNLKEFQLKWIRGKIGLVSQEPVLFTSSIKDNINYGKDGASIAEIMAAAELANAAKFIDSLPQGLDTMVGEHGTQLSGGQKQRIAIARAILKDPRILLLDEATSALDAESERVVQEALDKIMINRTTVIVAHRLSTVRNSDLIAVIHQGKLVEKGIHSELTKDPDGAYSQLIRLQEMSVVSEQNFVTGQDKPELILESGRHPSQRFSLLRSISRCSSGSGSSSRHSFSLRFDLPTGIGVMETAPVEPYTPGSEPPPPPPTEVPLRRLASLNKPEIPALLLGSIAAGVLGVILPILGILLSGAIKSFFEPADELRKDTDFWALMYLFLAIACLLAHPLRSYFFAVAGCKLIKRIRSMCFEKVIYMEVSWFDEPGHSSGAIGARLSADSASVRSVVGDALGLHVQNIATLFAGVIIAFEANWQLALIVLVLVPLLVLNGYAHMKFLKGFSADSKKMYEEASQVANDAVGSIRTVASFCAEEKVMELYQKKCGGPSKKGIKQGLIGGVAFGISFFLLYAVYACSFYAGARFVEAGKTTFQEVFRVFFALSMAAIGLSQSGILAPEASRAKSAIASVYAILDRKSKIDSSDESGTTIENVKGDIEFQHISFKYPARPDVQIFRDLCLAIPSGKMVALVGESGSGKSTVISLLQRFYDPDTGHITLDGVEIQKLQLKWLRQQMGLVSQEPVLFNDTVRVNIAYGKEGNATEAEVLAAAELANAHQFISSLKQGYDTIVGERGIQLSGGQKQRVAIARAMVKAPKILLLDEATSALDAESERVVQDALERVMVGRTTVVIAHRLSTIRDADLIAVVKNGVIAEKGKHETLVHVKDGIYASLVALQTSVSS</sequence>
<organism evidence="15 16">
    <name type="scientific">Citrus x changshan-huyou</name>
    <dbReference type="NCBI Taxonomy" id="2935761"/>
    <lineage>
        <taxon>Eukaryota</taxon>
        <taxon>Viridiplantae</taxon>
        <taxon>Streptophyta</taxon>
        <taxon>Embryophyta</taxon>
        <taxon>Tracheophyta</taxon>
        <taxon>Spermatophyta</taxon>
        <taxon>Magnoliopsida</taxon>
        <taxon>eudicotyledons</taxon>
        <taxon>Gunneridae</taxon>
        <taxon>Pentapetalae</taxon>
        <taxon>rosids</taxon>
        <taxon>malvids</taxon>
        <taxon>Sapindales</taxon>
        <taxon>Rutaceae</taxon>
        <taxon>Aurantioideae</taxon>
        <taxon>Citrus</taxon>
    </lineage>
</organism>
<accession>A0AAP0QCR5</accession>
<dbReference type="InterPro" id="IPR011527">
    <property type="entry name" value="ABC1_TM_dom"/>
</dbReference>
<feature type="transmembrane region" description="Helical" evidence="12">
    <location>
        <begin position="946"/>
        <end position="969"/>
    </location>
</feature>
<evidence type="ECO:0000256" key="11">
    <source>
        <dbReference type="SAM" id="MobiDB-lite"/>
    </source>
</evidence>
<dbReference type="InterPro" id="IPR017871">
    <property type="entry name" value="ABC_transporter-like_CS"/>
</dbReference>
<dbReference type="GO" id="GO:0005886">
    <property type="term" value="C:plasma membrane"/>
    <property type="evidence" value="ECO:0007669"/>
    <property type="project" value="UniProtKB-SubCell"/>
</dbReference>
<dbReference type="CDD" id="cd03249">
    <property type="entry name" value="ABC_MTABC3_MDL1_MDL2"/>
    <property type="match status" value="2"/>
</dbReference>
<dbReference type="PANTHER" id="PTHR43394">
    <property type="entry name" value="ATP-DEPENDENT PERMEASE MDL1, MITOCHONDRIAL"/>
    <property type="match status" value="1"/>
</dbReference>
<dbReference type="GO" id="GO:0015421">
    <property type="term" value="F:ABC-type oligopeptide transporter activity"/>
    <property type="evidence" value="ECO:0007669"/>
    <property type="project" value="TreeGrafter"/>
</dbReference>
<dbReference type="GO" id="GO:0016887">
    <property type="term" value="F:ATP hydrolysis activity"/>
    <property type="evidence" value="ECO:0007669"/>
    <property type="project" value="InterPro"/>
</dbReference>
<dbReference type="InterPro" id="IPR003593">
    <property type="entry name" value="AAA+_ATPase"/>
</dbReference>
<feature type="domain" description="ABC transporter" evidence="13">
    <location>
        <begin position="382"/>
        <end position="618"/>
    </location>
</feature>
<dbReference type="Proteomes" id="UP001428341">
    <property type="component" value="Unassembled WGS sequence"/>
</dbReference>
<dbReference type="CDD" id="cd18578">
    <property type="entry name" value="ABC_6TM_Pgp_ABCB1_D2_like"/>
    <property type="match status" value="1"/>
</dbReference>
<dbReference type="InterPro" id="IPR027417">
    <property type="entry name" value="P-loop_NTPase"/>
</dbReference>
<feature type="compositionally biased region" description="Pro residues" evidence="11">
    <location>
        <begin position="697"/>
        <end position="706"/>
    </location>
</feature>
<comment type="caution">
    <text evidence="15">The sequence shown here is derived from an EMBL/GenBank/DDBJ whole genome shotgun (WGS) entry which is preliminary data.</text>
</comment>
<dbReference type="GO" id="GO:0005743">
    <property type="term" value="C:mitochondrial inner membrane"/>
    <property type="evidence" value="ECO:0007669"/>
    <property type="project" value="TreeGrafter"/>
</dbReference>